<gene>
    <name evidence="1" type="ORF">HGO97_021155</name>
</gene>
<keyword evidence="2" id="KW-1185">Reference proteome</keyword>
<protein>
    <submittedName>
        <fullName evidence="1">HAD family phosphatase</fullName>
    </submittedName>
</protein>
<reference evidence="1 2" key="1">
    <citation type="submission" date="2021-06" db="EMBL/GenBank/DDBJ databases">
        <title>Faecalicatena sp. nov. isolated from porcine feces.</title>
        <authorList>
            <person name="Oh B.S."/>
            <person name="Lee J.H."/>
        </authorList>
    </citation>
    <scope>NUCLEOTIDE SEQUENCE [LARGE SCALE GENOMIC DNA]</scope>
    <source>
        <strain evidence="1 2">AGMB00832</strain>
    </source>
</reference>
<sequence>MIKTIIFDIGNVLAEYNWKAYLDTFPYPAETKKLLADVLFLSPEWNEFDRGALSHEQLVEMFVQKAPEYEQELKEVLKDVGGCIHQFPYAISWIKSLKEAGFHVYVLSNYGEYMYEHTQKELSFLEFTDGGILSYREKLIKPEPMIYKTLLERYQIHPEEAVFLDDSLPNVEAAKALGIHGIHFTSYEKAVAELETLGVVTG</sequence>
<dbReference type="PANTHER" id="PTHR43611">
    <property type="entry name" value="ALPHA-D-GLUCOSE 1-PHOSPHATE PHOSPHATASE"/>
    <property type="match status" value="1"/>
</dbReference>
<dbReference type="SFLD" id="SFLDG01129">
    <property type="entry name" value="C1.5:_HAD__Beta-PGM__Phosphata"/>
    <property type="match status" value="1"/>
</dbReference>
<evidence type="ECO:0000313" key="2">
    <source>
        <dbReference type="Proteomes" id="UP000723714"/>
    </source>
</evidence>
<dbReference type="PANTHER" id="PTHR43611:SF3">
    <property type="entry name" value="FLAVIN MONONUCLEOTIDE HYDROLASE 1, CHLOROPLATIC"/>
    <property type="match status" value="1"/>
</dbReference>
<accession>A0ABS6D9L8</accession>
<dbReference type="Pfam" id="PF00702">
    <property type="entry name" value="Hydrolase"/>
    <property type="match status" value="1"/>
</dbReference>
<name>A0ABS6D9L8_9FIRM</name>
<dbReference type="SFLD" id="SFLDS00003">
    <property type="entry name" value="Haloacid_Dehalogenase"/>
    <property type="match status" value="1"/>
</dbReference>
<organism evidence="1 2">
    <name type="scientific">Faecalicatena faecalis</name>
    <dbReference type="NCBI Taxonomy" id="2726362"/>
    <lineage>
        <taxon>Bacteria</taxon>
        <taxon>Bacillati</taxon>
        <taxon>Bacillota</taxon>
        <taxon>Clostridia</taxon>
        <taxon>Lachnospirales</taxon>
        <taxon>Lachnospiraceae</taxon>
        <taxon>Faecalicatena</taxon>
    </lineage>
</organism>
<dbReference type="RefSeq" id="WP_216245001.1">
    <property type="nucleotide sequence ID" value="NZ_JABACJ020000031.1"/>
</dbReference>
<dbReference type="InterPro" id="IPR006439">
    <property type="entry name" value="HAD-SF_hydro_IA"/>
</dbReference>
<dbReference type="Proteomes" id="UP000723714">
    <property type="component" value="Unassembled WGS sequence"/>
</dbReference>
<proteinExistence type="predicted"/>
<comment type="caution">
    <text evidence="1">The sequence shown here is derived from an EMBL/GenBank/DDBJ whole genome shotgun (WGS) entry which is preliminary data.</text>
</comment>
<evidence type="ECO:0000313" key="1">
    <source>
        <dbReference type="EMBL" id="MBU3878315.1"/>
    </source>
</evidence>
<dbReference type="CDD" id="cd02603">
    <property type="entry name" value="HAD_sEH-N_like"/>
    <property type="match status" value="1"/>
</dbReference>
<dbReference type="NCBIfam" id="TIGR01509">
    <property type="entry name" value="HAD-SF-IA-v3"/>
    <property type="match status" value="1"/>
</dbReference>
<dbReference type="EMBL" id="JABACJ020000031">
    <property type="protein sequence ID" value="MBU3878315.1"/>
    <property type="molecule type" value="Genomic_DNA"/>
</dbReference>